<name>A0AB73R4N1_9BACI</name>
<feature type="region of interest" description="Disordered" evidence="1">
    <location>
        <begin position="23"/>
        <end position="51"/>
    </location>
</feature>
<protein>
    <recommendedName>
        <fullName evidence="4">Lipoprotein</fullName>
    </recommendedName>
</protein>
<dbReference type="RefSeq" id="WP_098058681.1">
    <property type="nucleotide sequence ID" value="NZ_NUFG01000029.1"/>
</dbReference>
<evidence type="ECO:0000313" key="2">
    <source>
        <dbReference type="EMBL" id="PEK18791.1"/>
    </source>
</evidence>
<feature type="compositionally biased region" description="Basic and acidic residues" evidence="1">
    <location>
        <begin position="200"/>
        <end position="232"/>
    </location>
</feature>
<evidence type="ECO:0000256" key="1">
    <source>
        <dbReference type="SAM" id="MobiDB-lite"/>
    </source>
</evidence>
<organism evidence="2 3">
    <name type="scientific">Bacillus wiedmannii</name>
    <dbReference type="NCBI Taxonomy" id="1890302"/>
    <lineage>
        <taxon>Bacteria</taxon>
        <taxon>Bacillati</taxon>
        <taxon>Bacillota</taxon>
        <taxon>Bacilli</taxon>
        <taxon>Bacillales</taxon>
        <taxon>Bacillaceae</taxon>
        <taxon>Bacillus</taxon>
        <taxon>Bacillus cereus group</taxon>
    </lineage>
</organism>
<dbReference type="EMBL" id="NUFG01000029">
    <property type="protein sequence ID" value="PEK18791.1"/>
    <property type="molecule type" value="Genomic_DNA"/>
</dbReference>
<comment type="caution">
    <text evidence="2">The sequence shown here is derived from an EMBL/GenBank/DDBJ whole genome shotgun (WGS) entry which is preliminary data.</text>
</comment>
<sequence>MKMRFLGMMLCVIPLITAEGCSLSNEESKEISKSEISKKEDKANKETEKTPVVPQLDENCSEVYSKEECEKFTEYYKSGEGQKEAEVANERPTAKTDGKLTEKEVYEKVAEVLKELGGGSQKVFPAPYEKDAVQKRTDGLYYIHSTYELRGTPKGEGVYGFEMLMSDTFELKDAYIQGTYGRYSRPMKYDEINESYRKQAEQNIIEKAKETPEDRERKKQEDEKSKKEHEKVMNSIYGDAVNGVTVDENGVRK</sequence>
<feature type="region of interest" description="Disordered" evidence="1">
    <location>
        <begin position="200"/>
        <end position="253"/>
    </location>
</feature>
<dbReference type="Proteomes" id="UP000220435">
    <property type="component" value="Unassembled WGS sequence"/>
</dbReference>
<reference evidence="2 3" key="1">
    <citation type="submission" date="2017-09" db="EMBL/GenBank/DDBJ databases">
        <title>Large-scale bioinformatics analysis of Bacillus genomes uncovers conserved roles of natural products in bacterial physiology.</title>
        <authorList>
            <consortium name="Agbiome Team Llc"/>
            <person name="Bleich R.M."/>
            <person name="Kirk G.J."/>
            <person name="Santa Maria K.C."/>
            <person name="Allen S.E."/>
            <person name="Farag S."/>
            <person name="Shank E.A."/>
            <person name="Bowers A."/>
        </authorList>
    </citation>
    <scope>NUCLEOTIDE SEQUENCE [LARGE SCALE GENOMIC DNA]</scope>
    <source>
        <strain evidence="2 3">AFS000414</strain>
    </source>
</reference>
<feature type="compositionally biased region" description="Basic and acidic residues" evidence="1">
    <location>
        <begin position="26"/>
        <end position="49"/>
    </location>
</feature>
<accession>A0AB73R4N1</accession>
<evidence type="ECO:0000313" key="3">
    <source>
        <dbReference type="Proteomes" id="UP000220435"/>
    </source>
</evidence>
<gene>
    <name evidence="2" type="ORF">CN694_26530</name>
</gene>
<proteinExistence type="predicted"/>
<evidence type="ECO:0008006" key="4">
    <source>
        <dbReference type="Google" id="ProtNLM"/>
    </source>
</evidence>
<dbReference type="AlphaFoldDB" id="A0AB73R4N1"/>